<dbReference type="PANTHER" id="PTHR44520">
    <property type="entry name" value="RESPONSE REGULATOR RCP1-RELATED"/>
    <property type="match status" value="1"/>
</dbReference>
<feature type="modified residue" description="4-aspartylphosphate" evidence="1">
    <location>
        <position position="46"/>
    </location>
</feature>
<dbReference type="KEGG" id="nmu:Nmul_A0826"/>
<reference evidence="4" key="1">
    <citation type="submission" date="2005-08" db="EMBL/GenBank/DDBJ databases">
        <title>Complete sequence of chromosome 1 of Nitrosospira multiformis ATCC 25196.</title>
        <authorList>
            <person name="Copeland A."/>
            <person name="Lucas S."/>
            <person name="Lapidus A."/>
            <person name="Barry K."/>
            <person name="Detter J.C."/>
            <person name="Glavina T."/>
            <person name="Hammon N."/>
            <person name="Israni S."/>
            <person name="Pitluck S."/>
            <person name="Chain P."/>
            <person name="Malfatti S."/>
            <person name="Shin M."/>
            <person name="Vergez L."/>
            <person name="Schmutz J."/>
            <person name="Larimer F."/>
            <person name="Land M."/>
            <person name="Hauser L."/>
            <person name="Kyrpides N."/>
            <person name="Lykidis A."/>
            <person name="Richardson P."/>
        </authorList>
    </citation>
    <scope>NUCLEOTIDE SEQUENCE [LARGE SCALE GENOMIC DNA]</scope>
    <source>
        <strain evidence="4">ATCC 25196 / NCIMB 11849 / C 71</strain>
    </source>
</reference>
<protein>
    <submittedName>
        <fullName evidence="3">Response regulator receiver domain protein (CheY-like)</fullName>
    </submittedName>
</protein>
<accession>Q2YAT9</accession>
<dbReference type="PANTHER" id="PTHR44520:SF2">
    <property type="entry name" value="RESPONSE REGULATOR RCP1"/>
    <property type="match status" value="1"/>
</dbReference>
<keyword evidence="4" id="KW-1185">Reference proteome</keyword>
<dbReference type="Pfam" id="PF00072">
    <property type="entry name" value="Response_reg"/>
    <property type="match status" value="1"/>
</dbReference>
<gene>
    <name evidence="3" type="ordered locus">Nmul_A0826</name>
</gene>
<proteinExistence type="predicted"/>
<reference evidence="3 4" key="2">
    <citation type="journal article" date="2008" name="Appl. Environ. Microbiol.">
        <title>Complete genome sequence of Nitrosospira multiformis, an ammonia-oxidizing bacterium from the soil environment.</title>
        <authorList>
            <person name="Norton J.M."/>
            <person name="Klotz M.G."/>
            <person name="Stein L.Y."/>
            <person name="Arp D.J."/>
            <person name="Bottomley P.J."/>
            <person name="Chain P.S."/>
            <person name="Hauser L.J."/>
            <person name="Land M.L."/>
            <person name="Larimer F.W."/>
            <person name="Shin M.W."/>
            <person name="Starkenburg S.R."/>
        </authorList>
    </citation>
    <scope>NUCLEOTIDE SEQUENCE [LARGE SCALE GENOMIC DNA]</scope>
    <source>
        <strain evidence="4">ATCC 25196 / NCIMB 11849 / C 71</strain>
    </source>
</reference>
<dbReference type="InterPro" id="IPR052893">
    <property type="entry name" value="TCS_response_regulator"/>
</dbReference>
<feature type="domain" description="Response regulatory" evidence="2">
    <location>
        <begin position="1"/>
        <end position="94"/>
    </location>
</feature>
<dbReference type="EMBL" id="CP000103">
    <property type="protein sequence ID" value="ABB74132.1"/>
    <property type="molecule type" value="Genomic_DNA"/>
</dbReference>
<sequence>MTVMRPLKQIHVINKVIHLESGKRRGCAEHYLGDENSDKPCLILLDLNMSIMNGIEFLQAVKDDEQLRRIPVVMLTTSDEQHDRLYSFNFGVAG</sequence>
<dbReference type="eggNOG" id="COG0745">
    <property type="taxonomic scope" value="Bacteria"/>
</dbReference>
<keyword evidence="1" id="KW-0597">Phosphoprotein</keyword>
<dbReference type="InterPro" id="IPR001789">
    <property type="entry name" value="Sig_transdc_resp-reg_receiver"/>
</dbReference>
<dbReference type="PROSITE" id="PS50110">
    <property type="entry name" value="RESPONSE_REGULATORY"/>
    <property type="match status" value="1"/>
</dbReference>
<dbReference type="STRING" id="323848.Nmul_A0826"/>
<dbReference type="InterPro" id="IPR011006">
    <property type="entry name" value="CheY-like_superfamily"/>
</dbReference>
<dbReference type="Proteomes" id="UP000002718">
    <property type="component" value="Chromosome"/>
</dbReference>
<organism evidence="3 4">
    <name type="scientific">Nitrosospira multiformis (strain ATCC 25196 / NCIMB 11849 / C 71)</name>
    <dbReference type="NCBI Taxonomy" id="323848"/>
    <lineage>
        <taxon>Bacteria</taxon>
        <taxon>Pseudomonadati</taxon>
        <taxon>Pseudomonadota</taxon>
        <taxon>Betaproteobacteria</taxon>
        <taxon>Nitrosomonadales</taxon>
        <taxon>Nitrosomonadaceae</taxon>
        <taxon>Nitrosospira</taxon>
    </lineage>
</organism>
<evidence type="ECO:0000259" key="2">
    <source>
        <dbReference type="PROSITE" id="PS50110"/>
    </source>
</evidence>
<dbReference type="SUPFAM" id="SSF52172">
    <property type="entry name" value="CheY-like"/>
    <property type="match status" value="1"/>
</dbReference>
<dbReference type="Gene3D" id="3.40.50.2300">
    <property type="match status" value="1"/>
</dbReference>
<name>Q2YAT9_NITMU</name>
<dbReference type="HOGENOM" id="CLU_000445_69_17_4"/>
<dbReference type="GO" id="GO:0000160">
    <property type="term" value="P:phosphorelay signal transduction system"/>
    <property type="evidence" value="ECO:0007669"/>
    <property type="project" value="InterPro"/>
</dbReference>
<dbReference type="RefSeq" id="WP_011380180.1">
    <property type="nucleotide sequence ID" value="NC_007614.1"/>
</dbReference>
<evidence type="ECO:0000256" key="1">
    <source>
        <dbReference type="PROSITE-ProRule" id="PRU00169"/>
    </source>
</evidence>
<evidence type="ECO:0000313" key="3">
    <source>
        <dbReference type="EMBL" id="ABB74132.1"/>
    </source>
</evidence>
<evidence type="ECO:0000313" key="4">
    <source>
        <dbReference type="Proteomes" id="UP000002718"/>
    </source>
</evidence>
<dbReference type="AlphaFoldDB" id="Q2YAT9"/>